<evidence type="ECO:0000256" key="5">
    <source>
        <dbReference type="SAM" id="Phobius"/>
    </source>
</evidence>
<protein>
    <submittedName>
        <fullName evidence="6">Uncharacterized protein</fullName>
    </submittedName>
</protein>
<keyword evidence="3 5" id="KW-1133">Transmembrane helix</keyword>
<organism evidence="6 7">
    <name type="scientific">Alteribacillus bidgolensis</name>
    <dbReference type="NCBI Taxonomy" id="930129"/>
    <lineage>
        <taxon>Bacteria</taxon>
        <taxon>Bacillati</taxon>
        <taxon>Bacillota</taxon>
        <taxon>Bacilli</taxon>
        <taxon>Bacillales</taxon>
        <taxon>Bacillaceae</taxon>
        <taxon>Alteribacillus</taxon>
    </lineage>
</organism>
<dbReference type="OrthoDB" id="2365314at2"/>
<keyword evidence="7" id="KW-1185">Reference proteome</keyword>
<gene>
    <name evidence="6" type="ORF">SAMN05216352_10772</name>
</gene>
<evidence type="ECO:0000313" key="6">
    <source>
        <dbReference type="EMBL" id="SDI38583.1"/>
    </source>
</evidence>
<keyword evidence="1" id="KW-1003">Cell membrane</keyword>
<feature type="transmembrane region" description="Helical" evidence="5">
    <location>
        <begin position="37"/>
        <end position="57"/>
    </location>
</feature>
<proteinExistence type="predicted"/>
<dbReference type="InterPro" id="IPR010899">
    <property type="entry name" value="UPF0344"/>
</dbReference>
<evidence type="ECO:0000256" key="4">
    <source>
        <dbReference type="ARBA" id="ARBA00023136"/>
    </source>
</evidence>
<name>A0A1G8K5A5_9BACI</name>
<dbReference type="RefSeq" id="WP_091585472.1">
    <property type="nucleotide sequence ID" value="NZ_FNDU01000007.1"/>
</dbReference>
<keyword evidence="4 5" id="KW-0472">Membrane</keyword>
<feature type="transmembrane region" description="Helical" evidence="5">
    <location>
        <begin position="63"/>
        <end position="81"/>
    </location>
</feature>
<accession>A0A1G8K5A5</accession>
<evidence type="ECO:0000256" key="2">
    <source>
        <dbReference type="ARBA" id="ARBA00022692"/>
    </source>
</evidence>
<feature type="transmembrane region" description="Helical" evidence="5">
    <location>
        <begin position="93"/>
        <end position="115"/>
    </location>
</feature>
<reference evidence="6 7" key="1">
    <citation type="submission" date="2016-10" db="EMBL/GenBank/DDBJ databases">
        <authorList>
            <person name="de Groot N.N."/>
        </authorList>
    </citation>
    <scope>NUCLEOTIDE SEQUENCE [LARGE SCALE GENOMIC DNA]</scope>
    <source>
        <strain evidence="7">P4B,CCM 7963,CECT 7998,DSM 25260,IBRC-M 10614,KCTC 13821</strain>
    </source>
</reference>
<feature type="transmembrane region" description="Helical" evidence="5">
    <location>
        <begin position="6"/>
        <end position="25"/>
    </location>
</feature>
<evidence type="ECO:0000256" key="3">
    <source>
        <dbReference type="ARBA" id="ARBA00022989"/>
    </source>
</evidence>
<keyword evidence="2 5" id="KW-0812">Transmembrane</keyword>
<dbReference type="Proteomes" id="UP000199017">
    <property type="component" value="Unassembled WGS sequence"/>
</dbReference>
<dbReference type="Pfam" id="PF07457">
    <property type="entry name" value="DUF1516"/>
    <property type="match status" value="1"/>
</dbReference>
<sequence length="119" mass="13466">MIVHYHLGSITLIIFLFIIVNHLYTRQKKRTAVILHQVLRFMYLFAALTGLMLLGILPVYLGGLFKAFLGLGSIGLIEIYFVHKLKNDAPKYLHVILIVFLSITVIMGLVLPQGISILF</sequence>
<evidence type="ECO:0000313" key="7">
    <source>
        <dbReference type="Proteomes" id="UP000199017"/>
    </source>
</evidence>
<evidence type="ECO:0000256" key="1">
    <source>
        <dbReference type="ARBA" id="ARBA00022475"/>
    </source>
</evidence>
<dbReference type="EMBL" id="FNDU01000007">
    <property type="protein sequence ID" value="SDI38583.1"/>
    <property type="molecule type" value="Genomic_DNA"/>
</dbReference>
<dbReference type="AlphaFoldDB" id="A0A1G8K5A5"/>